<evidence type="ECO:0000313" key="1">
    <source>
        <dbReference type="EMBL" id="CAL1671652.1"/>
    </source>
</evidence>
<dbReference type="Proteomes" id="UP001497644">
    <property type="component" value="Unassembled WGS sequence"/>
</dbReference>
<gene>
    <name evidence="1" type="ORF">LPLAT_LOCUS4086</name>
</gene>
<reference evidence="1" key="1">
    <citation type="submission" date="2024-04" db="EMBL/GenBank/DDBJ databases">
        <authorList>
            <consortium name="Molecular Ecology Group"/>
        </authorList>
    </citation>
    <scope>NUCLEOTIDE SEQUENCE</scope>
</reference>
<proteinExistence type="predicted"/>
<dbReference type="AlphaFoldDB" id="A0AAV2MWQ0"/>
<protein>
    <submittedName>
        <fullName evidence="1">Uncharacterized protein</fullName>
    </submittedName>
</protein>
<evidence type="ECO:0000313" key="2">
    <source>
        <dbReference type="Proteomes" id="UP001497644"/>
    </source>
</evidence>
<dbReference type="EMBL" id="CAXIPU020000375">
    <property type="protein sequence ID" value="CAL1671652.1"/>
    <property type="molecule type" value="Genomic_DNA"/>
</dbReference>
<name>A0AAV2MWQ0_9HYME</name>
<accession>A0AAV2MWQ0</accession>
<organism evidence="1 2">
    <name type="scientific">Lasius platythorax</name>
    <dbReference type="NCBI Taxonomy" id="488582"/>
    <lineage>
        <taxon>Eukaryota</taxon>
        <taxon>Metazoa</taxon>
        <taxon>Ecdysozoa</taxon>
        <taxon>Arthropoda</taxon>
        <taxon>Hexapoda</taxon>
        <taxon>Insecta</taxon>
        <taxon>Pterygota</taxon>
        <taxon>Neoptera</taxon>
        <taxon>Endopterygota</taxon>
        <taxon>Hymenoptera</taxon>
        <taxon>Apocrita</taxon>
        <taxon>Aculeata</taxon>
        <taxon>Formicoidea</taxon>
        <taxon>Formicidae</taxon>
        <taxon>Formicinae</taxon>
        <taxon>Lasius</taxon>
        <taxon>Lasius</taxon>
    </lineage>
</organism>
<keyword evidence="2" id="KW-1185">Reference proteome</keyword>
<sequence>MPRKPRKTPHEIYQALEGLNFRQENGNMVPWNDPVWDLVVNNLNSSMCKDYLWLYLKENRNGVFNRLHNLSGTDVLKKKEKVVMFKDGNWSMSTPKCNFRPIKCLFYLTKKEWDSLGTHATKYNSRNYEVLEPGWSDKIYYKIWNRLELPYPFAFKSKINCGIGEVYLTIKGFCHECKTEIHLYSETPPTDDGINIIVSAWDTRDIIHKKKTVTRN</sequence>
<comment type="caution">
    <text evidence="1">The sequence shown here is derived from an EMBL/GenBank/DDBJ whole genome shotgun (WGS) entry which is preliminary data.</text>
</comment>